<dbReference type="GO" id="GO:0005634">
    <property type="term" value="C:nucleus"/>
    <property type="evidence" value="ECO:0007669"/>
    <property type="project" value="TreeGrafter"/>
</dbReference>
<dbReference type="Proteomes" id="UP001175227">
    <property type="component" value="Unassembled WGS sequence"/>
</dbReference>
<protein>
    <recommendedName>
        <fullName evidence="1">Gfd2/YDR514C-like C-terminal domain-containing protein</fullName>
    </recommendedName>
</protein>
<keyword evidence="3" id="KW-1185">Reference proteome</keyword>
<dbReference type="AlphaFoldDB" id="A0AA39UMN5"/>
<evidence type="ECO:0000313" key="2">
    <source>
        <dbReference type="EMBL" id="KAK0489374.1"/>
    </source>
</evidence>
<accession>A0AA39UMN5</accession>
<evidence type="ECO:0000259" key="1">
    <source>
        <dbReference type="Pfam" id="PF21762"/>
    </source>
</evidence>
<dbReference type="PANTHER" id="PTHR28083">
    <property type="entry name" value="GOOD FOR FULL DBP5 ACTIVITY PROTEIN 2"/>
    <property type="match status" value="1"/>
</dbReference>
<feature type="domain" description="Gfd2/YDR514C-like C-terminal" evidence="1">
    <location>
        <begin position="209"/>
        <end position="312"/>
    </location>
</feature>
<dbReference type="EMBL" id="JAUEPR010000002">
    <property type="protein sequence ID" value="KAK0489374.1"/>
    <property type="molecule type" value="Genomic_DNA"/>
</dbReference>
<proteinExistence type="predicted"/>
<dbReference type="InterPro" id="IPR040151">
    <property type="entry name" value="Gfd2/YDR514C-like"/>
</dbReference>
<dbReference type="PANTHER" id="PTHR28083:SF1">
    <property type="entry name" value="GOOD FOR FULL DBP5 ACTIVITY PROTEIN 2"/>
    <property type="match status" value="1"/>
</dbReference>
<organism evidence="2 3">
    <name type="scientific">Armillaria novae-zelandiae</name>
    <dbReference type="NCBI Taxonomy" id="153914"/>
    <lineage>
        <taxon>Eukaryota</taxon>
        <taxon>Fungi</taxon>
        <taxon>Dikarya</taxon>
        <taxon>Basidiomycota</taxon>
        <taxon>Agaricomycotina</taxon>
        <taxon>Agaricomycetes</taxon>
        <taxon>Agaricomycetidae</taxon>
        <taxon>Agaricales</taxon>
        <taxon>Marasmiineae</taxon>
        <taxon>Physalacriaceae</taxon>
        <taxon>Armillaria</taxon>
    </lineage>
</organism>
<comment type="caution">
    <text evidence="2">The sequence shown here is derived from an EMBL/GenBank/DDBJ whole genome shotgun (WGS) entry which is preliminary data.</text>
</comment>
<name>A0AA39UMN5_9AGAR</name>
<dbReference type="Pfam" id="PF21762">
    <property type="entry name" value="DEDDh_C"/>
    <property type="match status" value="1"/>
</dbReference>
<dbReference type="InterPro" id="IPR048519">
    <property type="entry name" value="Gfd2/YDR514C-like_C"/>
</dbReference>
<sequence>MSDFTLVEPAGWTLSLQSIYSAYVGYFQIHGIPWWDRSWGHLFSSFGDFLSFSWPVITLTDATTGQAHIVTRPGSLNAFLKMVKTRRTLPIPPNILHITPFSGASRHMRHINDWTAYKKLHATLPASELAAIRTRIRAGDPTVIIPLWTARDKTYLTLSFSWSERNEKSCLEWGYAAVRCSVLDSQGQWPPVPDVNYRFPGTSQWDCAHLDYNRKGHYITAEYADQVINRINPTFPWSYAFGDSQVIAKSNISQVVEAVVSSLASPNSDTTANGLVLVIHGSADVIPRLQQMGIKLPHNMHIIDTASFERTLFASGKRGVMEGRQPGSLMTLDGLIMTLAPGLASIPRNTGNESFLGLFALQMLLEPEGVRMPTVNVKNVTAGMRHSMVMNSKNGTGMSPTDLVWARKVGVQIAWETARRFGHFKQEVEEVKWVCVDAVNSSLDYFFRIMDNSEFGLRTCYDYMDSLYIATQIVFLIAYLWWKELSHFCTGYYGKLAENTVKTALFINAPFAC</sequence>
<reference evidence="2" key="1">
    <citation type="submission" date="2023-06" db="EMBL/GenBank/DDBJ databases">
        <authorList>
            <consortium name="Lawrence Berkeley National Laboratory"/>
            <person name="Ahrendt S."/>
            <person name="Sahu N."/>
            <person name="Indic B."/>
            <person name="Wong-Bajracharya J."/>
            <person name="Merenyi Z."/>
            <person name="Ke H.-M."/>
            <person name="Monk M."/>
            <person name="Kocsube S."/>
            <person name="Drula E."/>
            <person name="Lipzen A."/>
            <person name="Balint B."/>
            <person name="Henrissat B."/>
            <person name="Andreopoulos B."/>
            <person name="Martin F.M."/>
            <person name="Harder C.B."/>
            <person name="Rigling D."/>
            <person name="Ford K.L."/>
            <person name="Foster G.D."/>
            <person name="Pangilinan J."/>
            <person name="Papanicolaou A."/>
            <person name="Barry K."/>
            <person name="LaButti K."/>
            <person name="Viragh M."/>
            <person name="Koriabine M."/>
            <person name="Yan M."/>
            <person name="Riley R."/>
            <person name="Champramary S."/>
            <person name="Plett K.L."/>
            <person name="Tsai I.J."/>
            <person name="Slot J."/>
            <person name="Sipos G."/>
            <person name="Plett J."/>
            <person name="Nagy L.G."/>
            <person name="Grigoriev I.V."/>
        </authorList>
    </citation>
    <scope>NUCLEOTIDE SEQUENCE</scope>
    <source>
        <strain evidence="2">ICMP 16352</strain>
    </source>
</reference>
<evidence type="ECO:0000313" key="3">
    <source>
        <dbReference type="Proteomes" id="UP001175227"/>
    </source>
</evidence>
<gene>
    <name evidence="2" type="ORF">IW261DRAFT_1589473</name>
</gene>